<dbReference type="GO" id="GO:0006754">
    <property type="term" value="P:ATP biosynthetic process"/>
    <property type="evidence" value="ECO:0007669"/>
    <property type="project" value="TreeGrafter"/>
</dbReference>
<dbReference type="InterPro" id="IPR015797">
    <property type="entry name" value="NUDIX_hydrolase-like_dom_sf"/>
</dbReference>
<dbReference type="STRING" id="947013.SAMN04488109_4575"/>
<dbReference type="InterPro" id="IPR051325">
    <property type="entry name" value="Nudix_hydrolase_domain"/>
</dbReference>
<dbReference type="GO" id="GO:0006167">
    <property type="term" value="P:AMP biosynthetic process"/>
    <property type="evidence" value="ECO:0007669"/>
    <property type="project" value="TreeGrafter"/>
</dbReference>
<feature type="domain" description="Nudix hydrolase" evidence="2">
    <location>
        <begin position="43"/>
        <end position="177"/>
    </location>
</feature>
<sequence length="177" mass="20082">MNRQQLISALQAYASSDPDEIAFVPQFLELLRHADAYQRTHLPGHITGSAWIVDTSRKFVLLTHHAKLNKWLQPGGHADGDENILRVALREVNEETGLHPPDLPQQSPFDIDIHPIPARPDFPEHLHYDVRFLLVADKNDPLLLSEESHALAWVPLTEVAAISQNNRSMMRMVDKLL</sequence>
<dbReference type="AlphaFoldDB" id="A0A1M5UBD1"/>
<dbReference type="InterPro" id="IPR000086">
    <property type="entry name" value="NUDIX_hydrolase_dom"/>
</dbReference>
<dbReference type="Pfam" id="PF00293">
    <property type="entry name" value="NUDIX"/>
    <property type="match status" value="1"/>
</dbReference>
<protein>
    <submittedName>
        <fullName evidence="3">8-oxo-dGTP pyrophosphatase MutT, NUDIX family</fullName>
    </submittedName>
</protein>
<evidence type="ECO:0000256" key="1">
    <source>
        <dbReference type="ARBA" id="ARBA00022801"/>
    </source>
</evidence>
<dbReference type="RefSeq" id="WP_073138586.1">
    <property type="nucleotide sequence ID" value="NZ_FQWQ01000003.1"/>
</dbReference>
<dbReference type="GO" id="GO:0004081">
    <property type="term" value="F:bis(5'-nucleosyl)-tetraphosphatase (asymmetrical) activity"/>
    <property type="evidence" value="ECO:0007669"/>
    <property type="project" value="TreeGrafter"/>
</dbReference>
<dbReference type="OrthoDB" id="9787880at2"/>
<gene>
    <name evidence="3" type="ORF">SAMN04488109_4575</name>
</gene>
<dbReference type="InterPro" id="IPR020084">
    <property type="entry name" value="NUDIX_hydrolase_CS"/>
</dbReference>
<dbReference type="EMBL" id="FQWQ01000003">
    <property type="protein sequence ID" value="SHH60322.1"/>
    <property type="molecule type" value="Genomic_DNA"/>
</dbReference>
<organism evidence="3 4">
    <name type="scientific">Chryseolinea serpens</name>
    <dbReference type="NCBI Taxonomy" id="947013"/>
    <lineage>
        <taxon>Bacteria</taxon>
        <taxon>Pseudomonadati</taxon>
        <taxon>Bacteroidota</taxon>
        <taxon>Cytophagia</taxon>
        <taxon>Cytophagales</taxon>
        <taxon>Fulvivirgaceae</taxon>
        <taxon>Chryseolinea</taxon>
    </lineage>
</organism>
<keyword evidence="4" id="KW-1185">Reference proteome</keyword>
<keyword evidence="1" id="KW-0378">Hydrolase</keyword>
<dbReference type="SUPFAM" id="SSF55811">
    <property type="entry name" value="Nudix"/>
    <property type="match status" value="1"/>
</dbReference>
<evidence type="ECO:0000313" key="3">
    <source>
        <dbReference type="EMBL" id="SHH60322.1"/>
    </source>
</evidence>
<name>A0A1M5UBD1_9BACT</name>
<dbReference type="CDD" id="cd03674">
    <property type="entry name" value="NUDIX_Hydrolase"/>
    <property type="match status" value="1"/>
</dbReference>
<evidence type="ECO:0000259" key="2">
    <source>
        <dbReference type="PROSITE" id="PS51462"/>
    </source>
</evidence>
<dbReference type="PROSITE" id="PS00893">
    <property type="entry name" value="NUDIX_BOX"/>
    <property type="match status" value="1"/>
</dbReference>
<dbReference type="PANTHER" id="PTHR21340:SF0">
    <property type="entry name" value="BIS(5'-NUCLEOSYL)-TETRAPHOSPHATASE [ASYMMETRICAL]"/>
    <property type="match status" value="1"/>
</dbReference>
<dbReference type="Gene3D" id="3.90.79.10">
    <property type="entry name" value="Nucleoside Triphosphate Pyrophosphohydrolase"/>
    <property type="match status" value="1"/>
</dbReference>
<evidence type="ECO:0000313" key="4">
    <source>
        <dbReference type="Proteomes" id="UP000184212"/>
    </source>
</evidence>
<dbReference type="Proteomes" id="UP000184212">
    <property type="component" value="Unassembled WGS sequence"/>
</dbReference>
<proteinExistence type="predicted"/>
<accession>A0A1M5UBD1</accession>
<reference evidence="3 4" key="1">
    <citation type="submission" date="2016-11" db="EMBL/GenBank/DDBJ databases">
        <authorList>
            <person name="Jaros S."/>
            <person name="Januszkiewicz K."/>
            <person name="Wedrychowicz H."/>
        </authorList>
    </citation>
    <scope>NUCLEOTIDE SEQUENCE [LARGE SCALE GENOMIC DNA]</scope>
    <source>
        <strain evidence="3 4">DSM 24574</strain>
    </source>
</reference>
<dbReference type="PROSITE" id="PS51462">
    <property type="entry name" value="NUDIX"/>
    <property type="match status" value="1"/>
</dbReference>
<dbReference type="PANTHER" id="PTHR21340">
    <property type="entry name" value="DIADENOSINE 5,5-P1,P4-TETRAPHOSPHATE PYROPHOSPHOHYDROLASE MUTT"/>
    <property type="match status" value="1"/>
</dbReference>